<keyword evidence="3" id="KW-0732">Signal</keyword>
<organism evidence="5 6">
    <name type="scientific">Membranihabitans marinus</name>
    <dbReference type="NCBI Taxonomy" id="1227546"/>
    <lineage>
        <taxon>Bacteria</taxon>
        <taxon>Pseudomonadati</taxon>
        <taxon>Bacteroidota</taxon>
        <taxon>Saprospiria</taxon>
        <taxon>Saprospirales</taxon>
        <taxon>Saprospiraceae</taxon>
        <taxon>Membranihabitans</taxon>
    </lineage>
</organism>
<evidence type="ECO:0000256" key="2">
    <source>
        <dbReference type="ARBA" id="ARBA00022801"/>
    </source>
</evidence>
<dbReference type="Gene3D" id="2.60.120.260">
    <property type="entry name" value="Galactose-binding domain-like"/>
    <property type="match status" value="1"/>
</dbReference>
<evidence type="ECO:0000313" key="6">
    <source>
        <dbReference type="Proteomes" id="UP000753961"/>
    </source>
</evidence>
<dbReference type="GO" id="GO:0006508">
    <property type="term" value="P:proteolysis"/>
    <property type="evidence" value="ECO:0007669"/>
    <property type="project" value="UniProtKB-KW"/>
</dbReference>
<protein>
    <submittedName>
        <fullName evidence="5">Proprotein convertase P-domain-containing protein</fullName>
    </submittedName>
</protein>
<dbReference type="EMBL" id="JAHVHU010000023">
    <property type="protein sequence ID" value="MBY5960089.1"/>
    <property type="molecule type" value="Genomic_DNA"/>
</dbReference>
<keyword evidence="2" id="KW-0378">Hydrolase</keyword>
<dbReference type="Proteomes" id="UP000753961">
    <property type="component" value="Unassembled WGS sequence"/>
</dbReference>
<name>A0A953LEL1_9BACT</name>
<reference evidence="5" key="1">
    <citation type="submission" date="2021-06" db="EMBL/GenBank/DDBJ databases">
        <title>44 bacteria genomes isolated from Dapeng, Shenzhen.</title>
        <authorList>
            <person name="Zheng W."/>
            <person name="Yu S."/>
            <person name="Huang Y."/>
        </authorList>
    </citation>
    <scope>NUCLEOTIDE SEQUENCE</scope>
    <source>
        <strain evidence="5">DP5N28-2</strain>
    </source>
</reference>
<evidence type="ECO:0000256" key="1">
    <source>
        <dbReference type="ARBA" id="ARBA00022670"/>
    </source>
</evidence>
<accession>A0A953LEL1</accession>
<sequence length="1814" mass="201051">MPQFYLLIGMLLLMTTSSAQQCAANPDVDIPDNGKSYRISLEANTTQSGPKLLCGVRLAFTHQFADELKFVLVSPGGKEVTLIAGKTASSKTTGSTWNILFVRSEEPAHPDDFKKQKWNENKWEENQDYIGSYYPADQNSLEIFDGENLNGVWNLIYSDGVKGGTGILKSFSLVFCDPPVSCNPCAVSRDFINKQNFGSFCGGDPALKSITPAFVPSRLTPGFDRMYIVLDGKSRIVTRGSQPDLSMLGRGSYKILGVQYRSADLNHIQNATTAKELNNLFHSLKSGVCGAVSNSSAQLTILSDPGVQNELREVYGRDYVIIDGKRITSDQSIMQSLTDQNGCDSLVNTTVEFKTYTTDFSQDNPYNCINTSINLSVKSNPTFPVHRWYTKDGRINNQSDITSNEIIVDAPGTYFVVFEIEDYLDTVAHTINTDPNSPNITLDNEYTLCSGSPLRLSIGTNFDKATVSPASKATIDENTITFHEPGLYTVNVNKACEVTKFVLVRPAGAPETVSIDDVELTCARNTAEITPDLEKTYENYSWFFEGEKISSTHTLKASAPGRYAFRAWDGNECGVTGAMLVTDRRTSVNLKITGPTLINCSNESKNNQLQADFQGDFEVSWKLPDGAEATGKKVPVNQAGDYQVTLTGSSGCIYTDIHTVVFNQEKIDFVGPDQVIIPCDSKSTEMSVIVPANIDEYSISWQGAKEGTPATSATVSEPGSVTVGVTHKISRCTVKKSIPVSLAAGSPELIIDPDLDLAITCDTPVRNIPVLFKNFDGFTPEFASDKGLVFMDSFFTASKPGTIDITLNNGTCISTYALKIPDQIKAKNPRIDKMDIGCSGQNGRIEIKNKNDYSSIIFESNSTSATAYSGPINNIAEEDSYTFYFTDRTNGCEIKKVIEITADKSVPKVEYDPVEYLQCHTGKAVMKIRGPDVSEVTWVDKDGLKTGHTSRNYEVDQPGTYYFIVHNDALCYQEGQIEVKDDRSAPSIGLSPKYTISCSASYIIPTYDTSELENVVWYGPGGWTSNEFSPKLNTGEYSVLLVGKNGCTSTQKTLVTTEEPGDIPGIIAPPITCIDSFSRVHVTDYTDIEEIQWIDENGQASVSDTFQVYNPGSISLIIQKKNGCLISTSIDIDEDKETVPFTINKPVINCHSPDPVIEAKVHKSVNRDVQYQWYFGNTPVSSAASYDIEYPGEYRVEVSYSNGCVDSKNYQVKLDTSAVEFNLLADTISCARSKIQLRQQVVSKQIAKASWSGPEGFASTAIRPTFQTPGQYQVTYAGKNGCEARTQMEIFGDLEAPKVDSVDYLSLGCNDKKVDLTFHSRDPIVTQYWQLPDGQVLEDSIIKIDAKGDYALYLEGDNGCSNIDTFPIHQTITPQFDLYIAHTGCDDYSGLAQLMPELDTFQAIWYEPDGVTELGRGPASPHLGAGSYTVTVINPYNQCDSTTVFEIKDISNILEASISIDDSLRCERNEANLMSRVYPPSENYEYHWRYENNPNPISKDSVLSKISKQGLYRLTIRDTLNQCTVQAEYKNVRAPSRLRSFDLFVKEPSCDINKPGYAIMDSLIGATDMRFITYSTNGSAYISQDTFPFLYANEPYTIAARDQYGCQIDTTIIPELRGIMDRIAQIPDTTINSGDTINFNDPAFKISYASTDAPLSEQYTWILNPDTLFCDYDCTDPIQKQLFHTRTVSTQLTNQFGCTITDTFNIYVRQADVLNIPNAIAPGSSQPENANVCIYTNNYIADIELFVVFNRFGKVIFKSTHFDPRNDDQNFNHCWNGRDSQNNILPSGSYNYYVRYNTVYQTTKEKYGNIFLVR</sequence>
<dbReference type="GO" id="GO:0004252">
    <property type="term" value="F:serine-type endopeptidase activity"/>
    <property type="evidence" value="ECO:0007669"/>
    <property type="project" value="InterPro"/>
</dbReference>
<keyword evidence="6" id="KW-1185">Reference proteome</keyword>
<dbReference type="Pfam" id="PF01483">
    <property type="entry name" value="P_proprotein"/>
    <property type="match status" value="1"/>
</dbReference>
<dbReference type="RefSeq" id="WP_222581640.1">
    <property type="nucleotide sequence ID" value="NZ_JAHVHU010000023.1"/>
</dbReference>
<gene>
    <name evidence="5" type="ORF">KUV50_18195</name>
</gene>
<feature type="chain" id="PRO_5037833765" evidence="3">
    <location>
        <begin position="20"/>
        <end position="1814"/>
    </location>
</feature>
<proteinExistence type="predicted"/>
<comment type="caution">
    <text evidence="5">The sequence shown here is derived from an EMBL/GenBank/DDBJ whole genome shotgun (WGS) entry which is preliminary data.</text>
</comment>
<dbReference type="InterPro" id="IPR008979">
    <property type="entry name" value="Galactose-bd-like_sf"/>
</dbReference>
<evidence type="ECO:0000313" key="5">
    <source>
        <dbReference type="EMBL" id="MBY5960089.1"/>
    </source>
</evidence>
<feature type="domain" description="P/Homo B" evidence="4">
    <location>
        <begin position="56"/>
        <end position="175"/>
    </location>
</feature>
<keyword evidence="1" id="KW-0645">Protease</keyword>
<evidence type="ECO:0000256" key="3">
    <source>
        <dbReference type="SAM" id="SignalP"/>
    </source>
</evidence>
<evidence type="ECO:0000259" key="4">
    <source>
        <dbReference type="Pfam" id="PF01483"/>
    </source>
</evidence>
<dbReference type="InterPro" id="IPR002884">
    <property type="entry name" value="P_dom"/>
</dbReference>
<dbReference type="SUPFAM" id="SSF49785">
    <property type="entry name" value="Galactose-binding domain-like"/>
    <property type="match status" value="1"/>
</dbReference>
<feature type="signal peptide" evidence="3">
    <location>
        <begin position="1"/>
        <end position="19"/>
    </location>
</feature>